<evidence type="ECO:0000313" key="2">
    <source>
        <dbReference type="Proteomes" id="UP000594014"/>
    </source>
</evidence>
<dbReference type="EMBL" id="CP042469">
    <property type="protein sequence ID" value="QOX65397.1"/>
    <property type="molecule type" value="Genomic_DNA"/>
</dbReference>
<dbReference type="Proteomes" id="UP000594014">
    <property type="component" value="Chromosome"/>
</dbReference>
<sequence>MTINIINPNLVNRIFASGQGQSNPAGGKTSGTDSISSFAEILDTVIEKEKKSEAAVPETARSTDSRQLNLDEIFQKASDTYQVSVELLKAVAKAESNFNPAAQSRAGAQGIMQLMPGTAKGLGVTDSFDPEQNIMGGAKYLRQMLDRYDGNTTLALAAYNAGPGNVAKYNGIPPFNETRNYITKVLGYAGETLSAGTTAVGVQSAGRSISQSASPIANLTSQYESLLRNLETGSSDGLDGIAGLDGELDVKDYELLLNLYRYRMQLSILAEPNTSTDSLFGSIV</sequence>
<protein>
    <submittedName>
        <fullName evidence="1">Lytic transglycosylase domain-containing protein</fullName>
    </submittedName>
</protein>
<accession>A0ACD1AG24</accession>
<keyword evidence="2" id="KW-1185">Reference proteome</keyword>
<organism evidence="1 2">
    <name type="scientific">Anoxybacterium hadale</name>
    <dbReference type="NCBI Taxonomy" id="3408580"/>
    <lineage>
        <taxon>Bacteria</taxon>
        <taxon>Bacillati</taxon>
        <taxon>Bacillota</taxon>
        <taxon>Clostridia</taxon>
        <taxon>Peptostreptococcales</taxon>
        <taxon>Anaerovoracaceae</taxon>
        <taxon>Anoxybacterium</taxon>
    </lineage>
</organism>
<evidence type="ECO:0000313" key="1">
    <source>
        <dbReference type="EMBL" id="QOX65397.1"/>
    </source>
</evidence>
<reference evidence="1" key="1">
    <citation type="submission" date="2019-08" db="EMBL/GenBank/DDBJ databases">
        <title>Genome sequence of Clostridiales bacterium MT110.</title>
        <authorList>
            <person name="Cao J."/>
        </authorList>
    </citation>
    <scope>NUCLEOTIDE SEQUENCE</scope>
    <source>
        <strain evidence="1">MT110</strain>
    </source>
</reference>
<name>A0ACD1AG24_9FIRM</name>
<proteinExistence type="predicted"/>
<gene>
    <name evidence="1" type="ORF">FRZ06_19580</name>
</gene>